<evidence type="ECO:0000256" key="1">
    <source>
        <dbReference type="SAM" id="MobiDB-lite"/>
    </source>
</evidence>
<dbReference type="OrthoDB" id="2277867at2759"/>
<dbReference type="Proteomes" id="UP000827284">
    <property type="component" value="Unassembled WGS sequence"/>
</dbReference>
<proteinExistence type="predicted"/>
<comment type="caution">
    <text evidence="2">The sequence shown here is derived from an EMBL/GenBank/DDBJ whole genome shotgun (WGS) entry which is preliminary data.</text>
</comment>
<organism evidence="2 3">
    <name type="scientific">Entomortierella parvispora</name>
    <dbReference type="NCBI Taxonomy" id="205924"/>
    <lineage>
        <taxon>Eukaryota</taxon>
        <taxon>Fungi</taxon>
        <taxon>Fungi incertae sedis</taxon>
        <taxon>Mucoromycota</taxon>
        <taxon>Mortierellomycotina</taxon>
        <taxon>Mortierellomycetes</taxon>
        <taxon>Mortierellales</taxon>
        <taxon>Mortierellaceae</taxon>
        <taxon>Entomortierella</taxon>
    </lineage>
</organism>
<feature type="compositionally biased region" description="Polar residues" evidence="1">
    <location>
        <begin position="159"/>
        <end position="183"/>
    </location>
</feature>
<reference evidence="2" key="1">
    <citation type="submission" date="2021-11" db="EMBL/GenBank/DDBJ databases">
        <authorList>
            <person name="Herlambang A."/>
            <person name="Guo Y."/>
            <person name="Takashima Y."/>
            <person name="Nishizawa T."/>
        </authorList>
    </citation>
    <scope>NUCLEOTIDE SEQUENCE</scope>
    <source>
        <strain evidence="2">E1425</strain>
    </source>
</reference>
<feature type="region of interest" description="Disordered" evidence="1">
    <location>
        <begin position="95"/>
        <end position="129"/>
    </location>
</feature>
<feature type="compositionally biased region" description="Basic and acidic residues" evidence="1">
    <location>
        <begin position="187"/>
        <end position="199"/>
    </location>
</feature>
<feature type="region of interest" description="Disordered" evidence="1">
    <location>
        <begin position="156"/>
        <end position="199"/>
    </location>
</feature>
<accession>A0A9P3H7L3</accession>
<name>A0A9P3H7L3_9FUNG</name>
<evidence type="ECO:0000313" key="2">
    <source>
        <dbReference type="EMBL" id="GJJ71601.1"/>
    </source>
</evidence>
<sequence length="221" mass="24090">MAMLQWVQLQVLAADDTVLIEGLDNSTRESWDLKRAKNVTWTVPHDWAEGDYILRAFGNGSYPCTENGHRTFCQFPMEDRETIHLHVLPEGQSCPQSLVPSSAPTVSSPTSLSAVGSEDEDAQIKSDGEEGFSTPLHIHIDPSVLALLQQQNEARHDNLPTSRTGSGLNSTKAIAPTTNTAGSDQGHVQEKKKTQTSEASKELQASFLTLVGGIMASMFVW</sequence>
<dbReference type="EMBL" id="BQFW01000005">
    <property type="protein sequence ID" value="GJJ71601.1"/>
    <property type="molecule type" value="Genomic_DNA"/>
</dbReference>
<evidence type="ECO:0000313" key="3">
    <source>
        <dbReference type="Proteomes" id="UP000827284"/>
    </source>
</evidence>
<keyword evidence="3" id="KW-1185">Reference proteome</keyword>
<protein>
    <submittedName>
        <fullName evidence="2">Uncharacterized protein</fullName>
    </submittedName>
</protein>
<dbReference type="AlphaFoldDB" id="A0A9P3H7L3"/>
<gene>
    <name evidence="2" type="ORF">EMPS_03951</name>
</gene>
<feature type="compositionally biased region" description="Low complexity" evidence="1">
    <location>
        <begin position="97"/>
        <end position="115"/>
    </location>
</feature>
<reference evidence="2" key="2">
    <citation type="journal article" date="2022" name="Microbiol. Resour. Announc.">
        <title>Whole-Genome Sequence of Entomortierella parvispora E1425, a Mucoromycotan Fungus Associated with Burkholderiaceae-Related Endosymbiotic Bacteria.</title>
        <authorList>
            <person name="Herlambang A."/>
            <person name="Guo Y."/>
            <person name="Takashima Y."/>
            <person name="Narisawa K."/>
            <person name="Ohta H."/>
            <person name="Nishizawa T."/>
        </authorList>
    </citation>
    <scope>NUCLEOTIDE SEQUENCE</scope>
    <source>
        <strain evidence="2">E1425</strain>
    </source>
</reference>